<dbReference type="Proteomes" id="UP001500166">
    <property type="component" value="Unassembled WGS sequence"/>
</dbReference>
<evidence type="ECO:0000313" key="1">
    <source>
        <dbReference type="EMBL" id="GAA2122950.1"/>
    </source>
</evidence>
<sequence>MTSFSRLYLNPQKRGGRKLLSNPQAMHAAVMAAFPPGGGNEDGRVLWRLDAQHPQYTLYVVSPREPDLTHVVEQAGWATSPWESADYDRLLGRLTLGQEWGFRLRANPVKNARRKGERGKVLPHVTADQQTAWLLEKAPRHGFEIRHSALGAPAADVEKPVPEVAVSQRDDVRFGRADQHAGTRRAVTLRQAQFDGVLRVTNVELLRSAMTGGIGRGKAYGCGLLTLQRVAG</sequence>
<protein>
    <submittedName>
        <fullName evidence="1">Type I-E CRISPR-associated protein Cas6/Cse3/CasE</fullName>
    </submittedName>
</protein>
<dbReference type="EMBL" id="BAAAQA010000033">
    <property type="protein sequence ID" value="GAA2122950.1"/>
    <property type="molecule type" value="Genomic_DNA"/>
</dbReference>
<evidence type="ECO:0000313" key="2">
    <source>
        <dbReference type="Proteomes" id="UP001500166"/>
    </source>
</evidence>
<dbReference type="InterPro" id="IPR010179">
    <property type="entry name" value="CRISPR-assoc_prot_Cse3"/>
</dbReference>
<dbReference type="NCBIfam" id="TIGR01907">
    <property type="entry name" value="casE_Cse3"/>
    <property type="match status" value="1"/>
</dbReference>
<gene>
    <name evidence="1" type="primary">cas6e</name>
    <name evidence="1" type="ORF">GCM10009824_26330</name>
</gene>
<dbReference type="SMART" id="SM01101">
    <property type="entry name" value="CRISPR_assoc"/>
    <property type="match status" value="1"/>
</dbReference>
<dbReference type="SUPFAM" id="SSF117987">
    <property type="entry name" value="CRISPR-associated protein"/>
    <property type="match status" value="2"/>
</dbReference>
<comment type="caution">
    <text evidence="1">The sequence shown here is derived from an EMBL/GenBank/DDBJ whole genome shotgun (WGS) entry which is preliminary data.</text>
</comment>
<dbReference type="RefSeq" id="WP_315275832.1">
    <property type="nucleotide sequence ID" value="NZ_BAAAQA010000033.1"/>
</dbReference>
<name>A0ABP5K051_9MICC</name>
<dbReference type="CDD" id="cd09727">
    <property type="entry name" value="Cas6_I-E"/>
    <property type="match status" value="1"/>
</dbReference>
<organism evidence="1 2">
    <name type="scientific">Kocuria atrinae</name>
    <dbReference type="NCBI Taxonomy" id="592377"/>
    <lineage>
        <taxon>Bacteria</taxon>
        <taxon>Bacillati</taxon>
        <taxon>Actinomycetota</taxon>
        <taxon>Actinomycetes</taxon>
        <taxon>Micrococcales</taxon>
        <taxon>Micrococcaceae</taxon>
        <taxon>Kocuria</taxon>
    </lineage>
</organism>
<keyword evidence="2" id="KW-1185">Reference proteome</keyword>
<dbReference type="Gene3D" id="3.30.70.1200">
    <property type="entry name" value="Crispr-associated protein, domain 1"/>
    <property type="match status" value="1"/>
</dbReference>
<dbReference type="Gene3D" id="3.30.70.1210">
    <property type="entry name" value="Crispr-associated protein, domain 2"/>
    <property type="match status" value="1"/>
</dbReference>
<accession>A0ABP5K051</accession>
<reference evidence="2" key="1">
    <citation type="journal article" date="2019" name="Int. J. Syst. Evol. Microbiol.">
        <title>The Global Catalogue of Microorganisms (GCM) 10K type strain sequencing project: providing services to taxonomists for standard genome sequencing and annotation.</title>
        <authorList>
            <consortium name="The Broad Institute Genomics Platform"/>
            <consortium name="The Broad Institute Genome Sequencing Center for Infectious Disease"/>
            <person name="Wu L."/>
            <person name="Ma J."/>
        </authorList>
    </citation>
    <scope>NUCLEOTIDE SEQUENCE [LARGE SCALE GENOMIC DNA]</scope>
    <source>
        <strain evidence="2">JCM 15914</strain>
    </source>
</reference>
<proteinExistence type="predicted"/>
<dbReference type="Pfam" id="PF08798">
    <property type="entry name" value="CRISPR_assoc"/>
    <property type="match status" value="1"/>
</dbReference>